<dbReference type="AlphaFoldDB" id="A0A382BLK6"/>
<keyword evidence="6 7" id="KW-0472">Membrane</keyword>
<evidence type="ECO:0000313" key="9">
    <source>
        <dbReference type="EMBL" id="SVB14710.1"/>
    </source>
</evidence>
<dbReference type="GO" id="GO:0017038">
    <property type="term" value="P:protein import"/>
    <property type="evidence" value="ECO:0007669"/>
    <property type="project" value="TreeGrafter"/>
</dbReference>
<accession>A0A382BLK6</accession>
<feature type="non-terminal residue" evidence="9">
    <location>
        <position position="1"/>
    </location>
</feature>
<dbReference type="InterPro" id="IPR050790">
    <property type="entry name" value="ExbB/TolQ_transport"/>
</dbReference>
<gene>
    <name evidence="9" type="ORF">METZ01_LOCUS167564</name>
</gene>
<keyword evidence="3" id="KW-1003">Cell membrane</keyword>
<organism evidence="9">
    <name type="scientific">marine metagenome</name>
    <dbReference type="NCBI Taxonomy" id="408172"/>
    <lineage>
        <taxon>unclassified sequences</taxon>
        <taxon>metagenomes</taxon>
        <taxon>ecological metagenomes</taxon>
    </lineage>
</organism>
<evidence type="ECO:0000256" key="7">
    <source>
        <dbReference type="SAM" id="Phobius"/>
    </source>
</evidence>
<comment type="subcellular location">
    <subcellularLocation>
        <location evidence="1">Cell membrane</location>
        <topology evidence="1">Multi-pass membrane protein</topology>
    </subcellularLocation>
</comment>
<feature type="transmembrane region" description="Helical" evidence="7">
    <location>
        <begin position="151"/>
        <end position="174"/>
    </location>
</feature>
<proteinExistence type="inferred from homology"/>
<protein>
    <recommendedName>
        <fullName evidence="8">MotA/TolQ/ExbB proton channel domain-containing protein</fullName>
    </recommendedName>
</protein>
<evidence type="ECO:0000259" key="8">
    <source>
        <dbReference type="Pfam" id="PF01618"/>
    </source>
</evidence>
<evidence type="ECO:0000256" key="3">
    <source>
        <dbReference type="ARBA" id="ARBA00022475"/>
    </source>
</evidence>
<evidence type="ECO:0000256" key="6">
    <source>
        <dbReference type="ARBA" id="ARBA00023136"/>
    </source>
</evidence>
<keyword evidence="4 7" id="KW-0812">Transmembrane</keyword>
<evidence type="ECO:0000256" key="2">
    <source>
        <dbReference type="ARBA" id="ARBA00010442"/>
    </source>
</evidence>
<evidence type="ECO:0000256" key="1">
    <source>
        <dbReference type="ARBA" id="ARBA00004651"/>
    </source>
</evidence>
<keyword evidence="5 7" id="KW-1133">Transmembrane helix</keyword>
<reference evidence="9" key="1">
    <citation type="submission" date="2018-05" db="EMBL/GenBank/DDBJ databases">
        <authorList>
            <person name="Lanie J.A."/>
            <person name="Ng W.-L."/>
            <person name="Kazmierczak K.M."/>
            <person name="Andrzejewski T.M."/>
            <person name="Davidsen T.M."/>
            <person name="Wayne K.J."/>
            <person name="Tettelin H."/>
            <person name="Glass J.I."/>
            <person name="Rusch D."/>
            <person name="Podicherti R."/>
            <person name="Tsui H.-C.T."/>
            <person name="Winkler M.E."/>
        </authorList>
    </citation>
    <scope>NUCLEOTIDE SEQUENCE</scope>
</reference>
<sequence>VGSFSNTAEMIVLLQAGPAPNELIYVWSASTLAGKSIIVFLGVLSMFVWSVMLQKALQTQQARKLNKLFVDEFHQHKGVLVIHDRDIHIKGCPLFNLYDNGCRDLLGRLKTNGNEDELGSEQYATLKTMEHVKRTIESDVARESLKLEGGLILLAIAVSGAPFIGLLGTVWGVMSTFTNVAILQTASLPVMAPGVAAALGTTVAGLLVAIPSMVGYNWLVHNLRLFTVELDNFAQELASCMETEFLKDE</sequence>
<name>A0A382BLK6_9ZZZZ</name>
<dbReference type="PANTHER" id="PTHR30625">
    <property type="entry name" value="PROTEIN TOLQ"/>
    <property type="match status" value="1"/>
</dbReference>
<dbReference type="InterPro" id="IPR002898">
    <property type="entry name" value="MotA_ExbB_proton_chnl"/>
</dbReference>
<feature type="domain" description="MotA/TolQ/ExbB proton channel" evidence="8">
    <location>
        <begin position="125"/>
        <end position="227"/>
    </location>
</feature>
<comment type="similarity">
    <text evidence="2">Belongs to the ExbB/TolQ family.</text>
</comment>
<evidence type="ECO:0000256" key="4">
    <source>
        <dbReference type="ARBA" id="ARBA00022692"/>
    </source>
</evidence>
<evidence type="ECO:0000256" key="5">
    <source>
        <dbReference type="ARBA" id="ARBA00022989"/>
    </source>
</evidence>
<dbReference type="EMBL" id="UINC01030390">
    <property type="protein sequence ID" value="SVB14710.1"/>
    <property type="molecule type" value="Genomic_DNA"/>
</dbReference>
<dbReference type="GO" id="GO:0005886">
    <property type="term" value="C:plasma membrane"/>
    <property type="evidence" value="ECO:0007669"/>
    <property type="project" value="UniProtKB-SubCell"/>
</dbReference>
<feature type="transmembrane region" description="Helical" evidence="7">
    <location>
        <begin position="194"/>
        <end position="219"/>
    </location>
</feature>
<feature type="transmembrane region" description="Helical" evidence="7">
    <location>
        <begin position="37"/>
        <end position="57"/>
    </location>
</feature>
<dbReference type="PANTHER" id="PTHR30625:SF3">
    <property type="entry name" value="TOL-PAL SYSTEM PROTEIN TOLQ"/>
    <property type="match status" value="1"/>
</dbReference>
<dbReference type="Pfam" id="PF01618">
    <property type="entry name" value="MotA_ExbB"/>
    <property type="match status" value="1"/>
</dbReference>